<dbReference type="AlphaFoldDB" id="A0A9J5WCJ1"/>
<keyword evidence="1" id="KW-0812">Transmembrane</keyword>
<reference evidence="2 3" key="1">
    <citation type="submission" date="2020-09" db="EMBL/GenBank/DDBJ databases">
        <title>De no assembly of potato wild relative species, Solanum commersonii.</title>
        <authorList>
            <person name="Cho K."/>
        </authorList>
    </citation>
    <scope>NUCLEOTIDE SEQUENCE [LARGE SCALE GENOMIC DNA]</scope>
    <source>
        <strain evidence="2">LZ3.2</strain>
        <tissue evidence="2">Leaf</tissue>
    </source>
</reference>
<dbReference type="Proteomes" id="UP000824120">
    <property type="component" value="Chromosome 12"/>
</dbReference>
<keyword evidence="1" id="KW-1133">Transmembrane helix</keyword>
<evidence type="ECO:0000256" key="1">
    <source>
        <dbReference type="SAM" id="Phobius"/>
    </source>
</evidence>
<protein>
    <submittedName>
        <fullName evidence="2">Uncharacterized protein</fullName>
    </submittedName>
</protein>
<accession>A0A9J5WCJ1</accession>
<dbReference type="OrthoDB" id="1316423at2759"/>
<evidence type="ECO:0000313" key="2">
    <source>
        <dbReference type="EMBL" id="KAG5572744.1"/>
    </source>
</evidence>
<name>A0A9J5WCJ1_SOLCO</name>
<keyword evidence="3" id="KW-1185">Reference proteome</keyword>
<keyword evidence="1" id="KW-0472">Membrane</keyword>
<evidence type="ECO:0000313" key="3">
    <source>
        <dbReference type="Proteomes" id="UP000824120"/>
    </source>
</evidence>
<dbReference type="EMBL" id="JACXVP010000012">
    <property type="protein sequence ID" value="KAG5572744.1"/>
    <property type="molecule type" value="Genomic_DNA"/>
</dbReference>
<feature type="transmembrane region" description="Helical" evidence="1">
    <location>
        <begin position="70"/>
        <end position="91"/>
    </location>
</feature>
<sequence length="223" mass="27118">MFRTSIKALGEVYERWDDIEFKDKEIVWLPMVIIEKYDNDKWIGWDIKSCMTISVLIQLSRIINIQNDRITIVASIYWFLWPLSWDVWMLYFSLSSFLRKKEIKISEVYERWDDIEFKDKEIVWLLMVIIEKNDNDKWIGWDIRSCMTISILIQLSRIINIQNDRITIVASMYWFLWPLSWDTWMLYFSLNSFLRKKEIKICGYNPIRFYPGGNVGFMVTLKK</sequence>
<gene>
    <name evidence="2" type="ORF">H5410_062510</name>
</gene>
<comment type="caution">
    <text evidence="2">The sequence shown here is derived from an EMBL/GenBank/DDBJ whole genome shotgun (WGS) entry which is preliminary data.</text>
</comment>
<proteinExistence type="predicted"/>
<organism evidence="2 3">
    <name type="scientific">Solanum commersonii</name>
    <name type="common">Commerson's wild potato</name>
    <name type="synonym">Commerson's nightshade</name>
    <dbReference type="NCBI Taxonomy" id="4109"/>
    <lineage>
        <taxon>Eukaryota</taxon>
        <taxon>Viridiplantae</taxon>
        <taxon>Streptophyta</taxon>
        <taxon>Embryophyta</taxon>
        <taxon>Tracheophyta</taxon>
        <taxon>Spermatophyta</taxon>
        <taxon>Magnoliopsida</taxon>
        <taxon>eudicotyledons</taxon>
        <taxon>Gunneridae</taxon>
        <taxon>Pentapetalae</taxon>
        <taxon>asterids</taxon>
        <taxon>lamiids</taxon>
        <taxon>Solanales</taxon>
        <taxon>Solanaceae</taxon>
        <taxon>Solanoideae</taxon>
        <taxon>Solaneae</taxon>
        <taxon>Solanum</taxon>
    </lineage>
</organism>